<protein>
    <submittedName>
        <fullName evidence="3">Uncharacterized protein</fullName>
    </submittedName>
</protein>
<feature type="compositionally biased region" description="Gly residues" evidence="1">
    <location>
        <begin position="22"/>
        <end position="36"/>
    </location>
</feature>
<accession>A0A6G1JBV5</accession>
<keyword evidence="2" id="KW-0472">Membrane</keyword>
<feature type="region of interest" description="Disordered" evidence="1">
    <location>
        <begin position="15"/>
        <end position="36"/>
    </location>
</feature>
<evidence type="ECO:0000256" key="2">
    <source>
        <dbReference type="SAM" id="Phobius"/>
    </source>
</evidence>
<gene>
    <name evidence="3" type="ORF">K458DRAFT_428495</name>
</gene>
<keyword evidence="2" id="KW-0812">Transmembrane</keyword>
<dbReference type="AlphaFoldDB" id="A0A6G1JBV5"/>
<dbReference type="Proteomes" id="UP000799291">
    <property type="component" value="Unassembled WGS sequence"/>
</dbReference>
<feature type="transmembrane region" description="Helical" evidence="2">
    <location>
        <begin position="46"/>
        <end position="67"/>
    </location>
</feature>
<proteinExistence type="predicted"/>
<evidence type="ECO:0000256" key="1">
    <source>
        <dbReference type="SAM" id="MobiDB-lite"/>
    </source>
</evidence>
<organism evidence="3 4">
    <name type="scientific">Lentithecium fluviatile CBS 122367</name>
    <dbReference type="NCBI Taxonomy" id="1168545"/>
    <lineage>
        <taxon>Eukaryota</taxon>
        <taxon>Fungi</taxon>
        <taxon>Dikarya</taxon>
        <taxon>Ascomycota</taxon>
        <taxon>Pezizomycotina</taxon>
        <taxon>Dothideomycetes</taxon>
        <taxon>Pleosporomycetidae</taxon>
        <taxon>Pleosporales</taxon>
        <taxon>Massarineae</taxon>
        <taxon>Lentitheciaceae</taxon>
        <taxon>Lentithecium</taxon>
    </lineage>
</organism>
<name>A0A6G1JBV5_9PLEO</name>
<sequence length="86" mass="8677">MPALPLSTLHTLDTLLPRKGGRGGGGGGGYHGGGSGSGEALSTGEVIAIVVGVIVGCLIILAIWYYCKNRERKAKGEEERGLVGGA</sequence>
<dbReference type="EMBL" id="MU005574">
    <property type="protein sequence ID" value="KAF2687645.1"/>
    <property type="molecule type" value="Genomic_DNA"/>
</dbReference>
<evidence type="ECO:0000313" key="4">
    <source>
        <dbReference type="Proteomes" id="UP000799291"/>
    </source>
</evidence>
<keyword evidence="2" id="KW-1133">Transmembrane helix</keyword>
<keyword evidence="4" id="KW-1185">Reference proteome</keyword>
<evidence type="ECO:0000313" key="3">
    <source>
        <dbReference type="EMBL" id="KAF2687645.1"/>
    </source>
</evidence>
<reference evidence="3" key="1">
    <citation type="journal article" date="2020" name="Stud. Mycol.">
        <title>101 Dothideomycetes genomes: a test case for predicting lifestyles and emergence of pathogens.</title>
        <authorList>
            <person name="Haridas S."/>
            <person name="Albert R."/>
            <person name="Binder M."/>
            <person name="Bloem J."/>
            <person name="Labutti K."/>
            <person name="Salamov A."/>
            <person name="Andreopoulos B."/>
            <person name="Baker S."/>
            <person name="Barry K."/>
            <person name="Bills G."/>
            <person name="Bluhm B."/>
            <person name="Cannon C."/>
            <person name="Castanera R."/>
            <person name="Culley D."/>
            <person name="Daum C."/>
            <person name="Ezra D."/>
            <person name="Gonzalez J."/>
            <person name="Henrissat B."/>
            <person name="Kuo A."/>
            <person name="Liang C."/>
            <person name="Lipzen A."/>
            <person name="Lutzoni F."/>
            <person name="Magnuson J."/>
            <person name="Mondo S."/>
            <person name="Nolan M."/>
            <person name="Ohm R."/>
            <person name="Pangilinan J."/>
            <person name="Park H.-J."/>
            <person name="Ramirez L."/>
            <person name="Alfaro M."/>
            <person name="Sun H."/>
            <person name="Tritt A."/>
            <person name="Yoshinaga Y."/>
            <person name="Zwiers L.-H."/>
            <person name="Turgeon B."/>
            <person name="Goodwin S."/>
            <person name="Spatafora J."/>
            <person name="Crous P."/>
            <person name="Grigoriev I."/>
        </authorList>
    </citation>
    <scope>NUCLEOTIDE SEQUENCE</scope>
    <source>
        <strain evidence="3">CBS 122367</strain>
    </source>
</reference>